<dbReference type="InterPro" id="IPR021279">
    <property type="entry name" value="DUF2721"/>
</dbReference>
<dbReference type="OrthoDB" id="5396182at2"/>
<evidence type="ECO:0000256" key="1">
    <source>
        <dbReference type="SAM" id="Phobius"/>
    </source>
</evidence>
<name>A0A501XRW9_9SPHN</name>
<dbReference type="Proteomes" id="UP000319897">
    <property type="component" value="Unassembled WGS sequence"/>
</dbReference>
<reference evidence="2 3" key="1">
    <citation type="submission" date="2019-06" db="EMBL/GenBank/DDBJ databases">
        <authorList>
            <person name="Lee I."/>
            <person name="Jang G.I."/>
            <person name="Hwang C.Y."/>
        </authorList>
    </citation>
    <scope>NUCLEOTIDE SEQUENCE [LARGE SCALE GENOMIC DNA]</scope>
    <source>
        <strain evidence="2 3">PAMC 28131</strain>
    </source>
</reference>
<feature type="transmembrane region" description="Helical" evidence="1">
    <location>
        <begin position="20"/>
        <end position="40"/>
    </location>
</feature>
<dbReference type="RefSeq" id="WP_140927170.1">
    <property type="nucleotide sequence ID" value="NZ_VFSU01000012.1"/>
</dbReference>
<dbReference type="Pfam" id="PF11026">
    <property type="entry name" value="DUF2721"/>
    <property type="match status" value="1"/>
</dbReference>
<evidence type="ECO:0000313" key="3">
    <source>
        <dbReference type="Proteomes" id="UP000319897"/>
    </source>
</evidence>
<feature type="transmembrane region" description="Helical" evidence="1">
    <location>
        <begin position="81"/>
        <end position="105"/>
    </location>
</feature>
<keyword evidence="1" id="KW-0472">Membrane</keyword>
<feature type="transmembrane region" description="Helical" evidence="1">
    <location>
        <begin position="111"/>
        <end position="133"/>
    </location>
</feature>
<keyword evidence="3" id="KW-1185">Reference proteome</keyword>
<accession>A0A501XRW9</accession>
<dbReference type="AlphaFoldDB" id="A0A501XRW9"/>
<gene>
    <name evidence="2" type="ORF">FJQ54_04125</name>
</gene>
<keyword evidence="1" id="KW-0812">Transmembrane</keyword>
<keyword evidence="1" id="KW-1133">Transmembrane helix</keyword>
<protein>
    <submittedName>
        <fullName evidence="2">DUF2721 domain-containing protein</fullName>
    </submittedName>
</protein>
<organism evidence="2 3">
    <name type="scientific">Sandaracinobacter neustonicus</name>
    <dbReference type="NCBI Taxonomy" id="1715348"/>
    <lineage>
        <taxon>Bacteria</taxon>
        <taxon>Pseudomonadati</taxon>
        <taxon>Pseudomonadota</taxon>
        <taxon>Alphaproteobacteria</taxon>
        <taxon>Sphingomonadales</taxon>
        <taxon>Sphingosinicellaceae</taxon>
        <taxon>Sandaracinobacter</taxon>
    </lineage>
</organism>
<comment type="caution">
    <text evidence="2">The sequence shown here is derived from an EMBL/GenBank/DDBJ whole genome shotgun (WGS) entry which is preliminary data.</text>
</comment>
<sequence length="163" mass="17849">MFPLNDENIPALAQTIQLAIAPVFLLTAIGGFLSAITTRLGRVIDRARKLESTDPKDDVERSLIISELSSLDRRMLLANRAVGLSVSSALTICTLIAVLFVSAVSPFHPDQLVPVLFILAILLLMAALLMFALEIRISIRTVRVRAELIYQAPRPPGDISFRS</sequence>
<evidence type="ECO:0000313" key="2">
    <source>
        <dbReference type="EMBL" id="TPE63310.1"/>
    </source>
</evidence>
<dbReference type="EMBL" id="VFSU01000012">
    <property type="protein sequence ID" value="TPE63310.1"/>
    <property type="molecule type" value="Genomic_DNA"/>
</dbReference>
<proteinExistence type="predicted"/>